<dbReference type="AlphaFoldDB" id="A0A3B5A9R5"/>
<feature type="chain" id="PRO_5017186313" description="Neuromedin-K" evidence="1">
    <location>
        <begin position="29"/>
        <end position="101"/>
    </location>
</feature>
<sequence>MGRTANCCTLALLTALIILVLFPVRSMCEEETYESLREAKSDECEDTALKRFNDIDYDTFVSLMGRRSVAPPSSEFCFAVSVFRHIDQVLADLLGQVRTSE</sequence>
<feature type="signal peptide" evidence="1">
    <location>
        <begin position="1"/>
        <end position="28"/>
    </location>
</feature>
<reference evidence="2" key="1">
    <citation type="submission" date="2023-09" db="UniProtKB">
        <authorList>
            <consortium name="Ensembl"/>
        </authorList>
    </citation>
    <scope>IDENTIFICATION</scope>
</reference>
<evidence type="ECO:0000256" key="1">
    <source>
        <dbReference type="SAM" id="SignalP"/>
    </source>
</evidence>
<dbReference type="Ensembl" id="ENSSPAT00000017396.1">
    <property type="protein sequence ID" value="ENSSPAP00000017131.1"/>
    <property type="gene ID" value="ENSSPAG00000012919.1"/>
</dbReference>
<dbReference type="STRING" id="144197.ENSSPAP00000017131"/>
<accession>A0A3B5A9R5</accession>
<proteinExistence type="predicted"/>
<organism evidence="2">
    <name type="scientific">Stegastes partitus</name>
    <name type="common">bicolor damselfish</name>
    <dbReference type="NCBI Taxonomy" id="144197"/>
    <lineage>
        <taxon>Eukaryota</taxon>
        <taxon>Metazoa</taxon>
        <taxon>Chordata</taxon>
        <taxon>Craniata</taxon>
        <taxon>Vertebrata</taxon>
        <taxon>Euteleostomi</taxon>
        <taxon>Actinopterygii</taxon>
        <taxon>Neopterygii</taxon>
        <taxon>Teleostei</taxon>
        <taxon>Neoteleostei</taxon>
        <taxon>Acanthomorphata</taxon>
        <taxon>Ovalentaria</taxon>
        <taxon>Pomacentridae</taxon>
        <taxon>Stegastes</taxon>
    </lineage>
</organism>
<evidence type="ECO:0000313" key="2">
    <source>
        <dbReference type="Ensembl" id="ENSSPAP00000017131.1"/>
    </source>
</evidence>
<dbReference type="GeneTree" id="ENSGT00940000177443"/>
<keyword evidence="1" id="KW-0732">Signal</keyword>
<evidence type="ECO:0008006" key="3">
    <source>
        <dbReference type="Google" id="ProtNLM"/>
    </source>
</evidence>
<protein>
    <recommendedName>
        <fullName evidence="3">Neuromedin-K</fullName>
    </recommendedName>
</protein>
<name>A0A3B5A9R5_9TELE</name>